<dbReference type="InterPro" id="IPR003697">
    <property type="entry name" value="Maf-like"/>
</dbReference>
<name>A0ABV2L314_9HYPH</name>
<dbReference type="PIRSF" id="PIRSF006305">
    <property type="entry name" value="Maf"/>
    <property type="match status" value="1"/>
</dbReference>
<dbReference type="InterPro" id="IPR029001">
    <property type="entry name" value="ITPase-like_fam"/>
</dbReference>
<dbReference type="Gene3D" id="3.90.950.10">
    <property type="match status" value="1"/>
</dbReference>
<dbReference type="EC" id="3.6.1.9" evidence="4"/>
<keyword evidence="2 4" id="KW-0378">Hydrolase</keyword>
<comment type="similarity">
    <text evidence="4">Belongs to the Maf family.</text>
</comment>
<comment type="catalytic activity">
    <reaction evidence="4">
        <text>a 2'-deoxyribonucleoside 5'-triphosphate + H2O = a 2'-deoxyribonucleoside 5'-phosphate + diphosphate + H(+)</text>
        <dbReference type="Rhea" id="RHEA:44644"/>
        <dbReference type="ChEBI" id="CHEBI:15377"/>
        <dbReference type="ChEBI" id="CHEBI:15378"/>
        <dbReference type="ChEBI" id="CHEBI:33019"/>
        <dbReference type="ChEBI" id="CHEBI:61560"/>
        <dbReference type="ChEBI" id="CHEBI:65317"/>
        <dbReference type="EC" id="3.6.1.9"/>
    </reaction>
</comment>
<evidence type="ECO:0000256" key="4">
    <source>
        <dbReference type="HAMAP-Rule" id="MF_00528"/>
    </source>
</evidence>
<keyword evidence="6" id="KW-1185">Reference proteome</keyword>
<dbReference type="PANTHER" id="PTHR43213">
    <property type="entry name" value="BIFUNCTIONAL DTTP/UTP PYROPHOSPHATASE/METHYLTRANSFERASE PROTEIN-RELATED"/>
    <property type="match status" value="1"/>
</dbReference>
<sequence length="210" mass="21614">MTTAPMSATLWRGAQPLLLASTSPTRRGLLEGSGLIVETEAPGVDERAVEAACAGLAPDALALRLAEAKAGAVAARHPGRVVIGADQVLDCDGTLFHKPADLAAARDQIGRLAGRSHALHSAVALAVDGAVAERFVATARLTMRPLDPGQIAAYVDLAGADKVQASVGGYQLEGLGIHLFSEIAGDHSTILGLPLLPLLARLRNRGLLAF</sequence>
<comment type="caution">
    <text evidence="5">The sequence shown here is derived from an EMBL/GenBank/DDBJ whole genome shotgun (WGS) entry which is preliminary data.</text>
</comment>
<dbReference type="SUPFAM" id="SSF52972">
    <property type="entry name" value="ITPase-like"/>
    <property type="match status" value="1"/>
</dbReference>
<reference evidence="5 6" key="1">
    <citation type="submission" date="2024-06" db="EMBL/GenBank/DDBJ databases">
        <title>Genomic Encyclopedia of Type Strains, Phase IV (KMG-IV): sequencing the most valuable type-strain genomes for metagenomic binning, comparative biology and taxonomic classification.</title>
        <authorList>
            <person name="Goeker M."/>
        </authorList>
    </citation>
    <scope>NUCLEOTIDE SEQUENCE [LARGE SCALE GENOMIC DNA]</scope>
    <source>
        <strain evidence="5 6">DSM 21331</strain>
    </source>
</reference>
<proteinExistence type="inferred from homology"/>
<feature type="active site" description="Proton acceptor" evidence="4">
    <location>
        <position position="86"/>
    </location>
</feature>
<comment type="function">
    <text evidence="4">Nucleoside triphosphate pyrophosphatase. May have a dual role in cell division arrest and in preventing the incorporation of modified nucleotides into cellular nucleic acids.</text>
</comment>
<dbReference type="EMBL" id="JBEPMM010000001">
    <property type="protein sequence ID" value="MET3691186.1"/>
    <property type="molecule type" value="Genomic_DNA"/>
</dbReference>
<dbReference type="PANTHER" id="PTHR43213:SF5">
    <property type="entry name" value="BIFUNCTIONAL DTTP_UTP PYROPHOSPHATASE_METHYLTRANSFERASE PROTEIN-RELATED"/>
    <property type="match status" value="1"/>
</dbReference>
<evidence type="ECO:0000313" key="5">
    <source>
        <dbReference type="EMBL" id="MET3691186.1"/>
    </source>
</evidence>
<protein>
    <recommendedName>
        <fullName evidence="4">Nucleoside triphosphate pyrophosphatase</fullName>
        <ecNumber evidence="4">3.6.1.9</ecNumber>
    </recommendedName>
    <alternativeName>
        <fullName evidence="4">Nucleotide pyrophosphatase</fullName>
        <shortName evidence="4">Nucleotide PPase</shortName>
    </alternativeName>
</protein>
<evidence type="ECO:0000256" key="1">
    <source>
        <dbReference type="ARBA" id="ARBA00001968"/>
    </source>
</evidence>
<evidence type="ECO:0000313" key="6">
    <source>
        <dbReference type="Proteomes" id="UP001549145"/>
    </source>
</evidence>
<comment type="cofactor">
    <cofactor evidence="1 4">
        <name>a divalent metal cation</name>
        <dbReference type="ChEBI" id="CHEBI:60240"/>
    </cofactor>
</comment>
<comment type="catalytic activity">
    <reaction evidence="4">
        <text>a ribonucleoside 5'-triphosphate + H2O = a ribonucleoside 5'-phosphate + diphosphate + H(+)</text>
        <dbReference type="Rhea" id="RHEA:23996"/>
        <dbReference type="ChEBI" id="CHEBI:15377"/>
        <dbReference type="ChEBI" id="CHEBI:15378"/>
        <dbReference type="ChEBI" id="CHEBI:33019"/>
        <dbReference type="ChEBI" id="CHEBI:58043"/>
        <dbReference type="ChEBI" id="CHEBI:61557"/>
        <dbReference type="EC" id="3.6.1.9"/>
    </reaction>
</comment>
<evidence type="ECO:0000256" key="2">
    <source>
        <dbReference type="ARBA" id="ARBA00022801"/>
    </source>
</evidence>
<gene>
    <name evidence="5" type="ORF">ABID43_000705</name>
</gene>
<dbReference type="Pfam" id="PF02545">
    <property type="entry name" value="Maf"/>
    <property type="match status" value="1"/>
</dbReference>
<dbReference type="HAMAP" id="MF_00528">
    <property type="entry name" value="Maf"/>
    <property type="match status" value="1"/>
</dbReference>
<keyword evidence="4" id="KW-0963">Cytoplasm</keyword>
<organism evidence="5 6">
    <name type="scientific">Methylobacterium goesingense</name>
    <dbReference type="NCBI Taxonomy" id="243690"/>
    <lineage>
        <taxon>Bacteria</taxon>
        <taxon>Pseudomonadati</taxon>
        <taxon>Pseudomonadota</taxon>
        <taxon>Alphaproteobacteria</taxon>
        <taxon>Hyphomicrobiales</taxon>
        <taxon>Methylobacteriaceae</taxon>
        <taxon>Methylobacterium</taxon>
    </lineage>
</organism>
<comment type="subcellular location">
    <subcellularLocation>
        <location evidence="4">Cytoplasm</location>
    </subcellularLocation>
</comment>
<accession>A0ABV2L314</accession>
<dbReference type="Proteomes" id="UP001549145">
    <property type="component" value="Unassembled WGS sequence"/>
</dbReference>
<comment type="caution">
    <text evidence="4">Lacks conserved residue(s) required for the propagation of feature annotation.</text>
</comment>
<evidence type="ECO:0000256" key="3">
    <source>
        <dbReference type="ARBA" id="ARBA00023080"/>
    </source>
</evidence>
<keyword evidence="3 4" id="KW-0546">Nucleotide metabolism</keyword>